<dbReference type="Pfam" id="PF05378">
    <property type="entry name" value="Hydant_A_N"/>
    <property type="match status" value="1"/>
</dbReference>
<dbReference type="InterPro" id="IPR049517">
    <property type="entry name" value="ACX-like_C"/>
</dbReference>
<keyword evidence="5" id="KW-1185">Reference proteome</keyword>
<accession>A0A6M1LLE8</accession>
<feature type="domain" description="Hydantoinase/oxoprolinase N-terminal" evidence="2">
    <location>
        <begin position="4"/>
        <end position="181"/>
    </location>
</feature>
<dbReference type="PANTHER" id="PTHR11365:SF23">
    <property type="entry name" value="HYPOTHETICAL 5-OXOPROLINASE (EUROFUNG)-RELATED"/>
    <property type="match status" value="1"/>
</dbReference>
<dbReference type="GO" id="GO:0006749">
    <property type="term" value="P:glutathione metabolic process"/>
    <property type="evidence" value="ECO:0007669"/>
    <property type="project" value="TreeGrafter"/>
</dbReference>
<evidence type="ECO:0000259" key="3">
    <source>
        <dbReference type="Pfam" id="PF19278"/>
    </source>
</evidence>
<dbReference type="Pfam" id="PF01968">
    <property type="entry name" value="Hydantoinase_A"/>
    <property type="match status" value="1"/>
</dbReference>
<dbReference type="GO" id="GO:0005829">
    <property type="term" value="C:cytosol"/>
    <property type="evidence" value="ECO:0007669"/>
    <property type="project" value="TreeGrafter"/>
</dbReference>
<protein>
    <submittedName>
        <fullName evidence="4">Hydantoinase/oxoprolinase family protein</fullName>
    </submittedName>
</protein>
<dbReference type="Pfam" id="PF19278">
    <property type="entry name" value="Hydant_A_C"/>
    <property type="match status" value="1"/>
</dbReference>
<evidence type="ECO:0000313" key="4">
    <source>
        <dbReference type="EMBL" id="NGM20839.1"/>
    </source>
</evidence>
<comment type="caution">
    <text evidence="4">The sequence shown here is derived from an EMBL/GenBank/DDBJ whole genome shotgun (WGS) entry which is preliminary data.</text>
</comment>
<dbReference type="InterPro" id="IPR008040">
    <property type="entry name" value="Hydant_A_N"/>
</dbReference>
<evidence type="ECO:0000259" key="1">
    <source>
        <dbReference type="Pfam" id="PF01968"/>
    </source>
</evidence>
<proteinExistence type="predicted"/>
<sequence>MGWRIGVDIGGTFIDFCALDEKTRQMHTLKVLTTPDEPGREVMEGIALLQQRHGMDPAEVTSFVHGTTVGINTVIQRKGADLALITNAGFEDVIELARLRMPEMYSLFCARPEQLIPRDRIFGVAGRILADGSEAEALDEQAVANALELARARGARGVIIAFLHAYRNQAQEQAAKAVVQRLAPDLFVFCAAEIWPVIREYERTTTAILNGYVFPRVDGYLHSLEQALRGRGVTAPPMITKSNGGMMNIAMGRSSCVSMLLSGTASGVMGASFLTRQAGVPNALTLDIGGTSADVALIIEGRAQFGTGELIGEFPLYVPSVSVTSIGDGGGSIATVDGFGMLKVGPESAGSVPGPACYGRGGDRATITDAMAVCGFLGHAPLAYRSVTMERGKAEAVVGALARKLGRGLHETAEAIIMVSISSMFAEVNKLVARYGVDLGDFTLVPFGGAGPMMGCLLARELGIRRVMVPRRPGVVSALGGLVAEVKNDFIRTMFIELRAEGLAALQAALAALRAEAERWLRPDQNFAGVAALQVSADMRYRGQSFEIETVLEEAWIEGGDLDAIRAAFHARHTAIYAFADEAAPVQLVNLRLVIAGATEPPDFAVQEKVAGTPRPERLVDVWHDGALHRMPLFLRENLRHGHEFSGPAVVAQEDSTVCIPAGYAGTVDAHGNLHLAAEG</sequence>
<reference evidence="4 5" key="1">
    <citation type="submission" date="2020-02" db="EMBL/GenBank/DDBJ databases">
        <authorList>
            <person name="Kim H.M."/>
            <person name="Jeon C.O."/>
        </authorList>
    </citation>
    <scope>NUCLEOTIDE SEQUENCE [LARGE SCALE GENOMIC DNA]</scope>
    <source>
        <strain evidence="4 5">PeD5</strain>
    </source>
</reference>
<dbReference type="AlphaFoldDB" id="A0A6M1LLE8"/>
<feature type="domain" description="Hydantoinase A/oxoprolinase" evidence="1">
    <location>
        <begin position="203"/>
        <end position="489"/>
    </location>
</feature>
<organism evidence="4 5">
    <name type="scientific">Falsiroseomonas algicola</name>
    <dbReference type="NCBI Taxonomy" id="2716930"/>
    <lineage>
        <taxon>Bacteria</taxon>
        <taxon>Pseudomonadati</taxon>
        <taxon>Pseudomonadota</taxon>
        <taxon>Alphaproteobacteria</taxon>
        <taxon>Acetobacterales</taxon>
        <taxon>Roseomonadaceae</taxon>
        <taxon>Falsiroseomonas</taxon>
    </lineage>
</organism>
<dbReference type="InterPro" id="IPR002821">
    <property type="entry name" value="Hydantoinase_A"/>
</dbReference>
<evidence type="ECO:0000259" key="2">
    <source>
        <dbReference type="Pfam" id="PF05378"/>
    </source>
</evidence>
<dbReference type="GO" id="GO:0017168">
    <property type="term" value="F:5-oxoprolinase (ATP-hydrolyzing) activity"/>
    <property type="evidence" value="ECO:0007669"/>
    <property type="project" value="TreeGrafter"/>
</dbReference>
<evidence type="ECO:0000313" key="5">
    <source>
        <dbReference type="Proteomes" id="UP000475385"/>
    </source>
</evidence>
<dbReference type="Proteomes" id="UP000475385">
    <property type="component" value="Unassembled WGS sequence"/>
</dbReference>
<dbReference type="PANTHER" id="PTHR11365">
    <property type="entry name" value="5-OXOPROLINASE RELATED"/>
    <property type="match status" value="1"/>
</dbReference>
<reference evidence="4 5" key="2">
    <citation type="submission" date="2020-03" db="EMBL/GenBank/DDBJ databases">
        <title>Roseomonas stagni sp. nov., isolated from pond water in Japan.</title>
        <authorList>
            <person name="Furuhata K."/>
            <person name="Miyamoto H."/>
            <person name="Goto K."/>
        </authorList>
    </citation>
    <scope>NUCLEOTIDE SEQUENCE [LARGE SCALE GENOMIC DNA]</scope>
    <source>
        <strain evidence="4 5">PeD5</strain>
    </source>
</reference>
<name>A0A6M1LLE8_9PROT</name>
<feature type="domain" description="Acetophenone carboxylase-like C-terminal" evidence="3">
    <location>
        <begin position="503"/>
        <end position="677"/>
    </location>
</feature>
<dbReference type="InterPro" id="IPR045079">
    <property type="entry name" value="Oxoprolinase-like"/>
</dbReference>
<dbReference type="EMBL" id="JAAIKB010000004">
    <property type="protein sequence ID" value="NGM20839.1"/>
    <property type="molecule type" value="Genomic_DNA"/>
</dbReference>
<dbReference type="RefSeq" id="WP_164694737.1">
    <property type="nucleotide sequence ID" value="NZ_JAAIKB010000004.1"/>
</dbReference>
<gene>
    <name evidence="4" type="ORF">G3576_12510</name>
</gene>